<proteinExistence type="predicted"/>
<feature type="transmembrane region" description="Helical" evidence="2">
    <location>
        <begin position="336"/>
        <end position="353"/>
    </location>
</feature>
<keyword evidence="2" id="KW-0472">Membrane</keyword>
<comment type="caution">
    <text evidence="4">The sequence shown here is derived from an EMBL/GenBank/DDBJ whole genome shotgun (WGS) entry which is preliminary data.</text>
</comment>
<evidence type="ECO:0000256" key="1">
    <source>
        <dbReference type="SAM" id="MobiDB-lite"/>
    </source>
</evidence>
<keyword evidence="5" id="KW-1185">Reference proteome</keyword>
<dbReference type="RefSeq" id="WP_106298129.1">
    <property type="nucleotide sequence ID" value="NZ_PVTI01000019.1"/>
</dbReference>
<feature type="transmembrane region" description="Helical" evidence="2">
    <location>
        <begin position="282"/>
        <end position="299"/>
    </location>
</feature>
<dbReference type="Pfam" id="PF19053">
    <property type="entry name" value="EccD"/>
    <property type="match status" value="1"/>
</dbReference>
<name>A0A2T0UEK2_9MICO</name>
<feature type="transmembrane region" description="Helical" evidence="2">
    <location>
        <begin position="486"/>
        <end position="509"/>
    </location>
</feature>
<keyword evidence="2" id="KW-1133">Transmembrane helix</keyword>
<feature type="compositionally biased region" description="Low complexity" evidence="1">
    <location>
        <begin position="97"/>
        <end position="107"/>
    </location>
</feature>
<feature type="transmembrane region" description="Helical" evidence="2">
    <location>
        <begin position="311"/>
        <end position="330"/>
    </location>
</feature>
<evidence type="ECO:0000313" key="5">
    <source>
        <dbReference type="Proteomes" id="UP000237822"/>
    </source>
</evidence>
<sequence>MPGSDVGTGLQISLVAGGRRYDLVVPFGAQVTEVLSVLGIASRANPHAIATPSGRVLGPHDTFDDSVPTGSVLSVVPVTTHAVTRDILNLDRGRSAGGSRASAASAPGGSGGRHREVEEPAPLPDVDDSTRRRGSAAAPVNVSTAHDVDALDITAPRSTLGGPATPARRSRRETTARGLPAAPPSLASQLIWLSAAIGAIISLVAARSLADDAGAAARASVLGVPTGWLPAAAAALLTLGALGLAALGTSVAHRFAAAATAPAMGLAAGLTLPFGATPGRESVAVVAGCAVAVLALAITRTRVEVDSPGDRTVMSAIGGLGLLVGLGTVLDWPGHAIAAVATGLGPLLMRLLPTTSLTVDANQLVDTERLSTTIWSVRERGAGRRRRVTRGDMRQRFEAAREIVAIGTAYLSLTTAVSGWLTVTTPAPDRTSTWGTLALLVAAALACGYQSRSVRDRLPRYSMLAACGVLLLAAAQALLATGWSGALVTLFLVAFGIAWVAVASSAAIAKGYRSTRMSRFADGIETLTVALSLPLGIVAAGGVEAIRRMTSG</sequence>
<gene>
    <name evidence="4" type="ORF">BCF74_11921</name>
</gene>
<accession>A0A2T0UEK2</accession>
<dbReference type="Proteomes" id="UP000237822">
    <property type="component" value="Unassembled WGS sequence"/>
</dbReference>
<feature type="transmembrane region" description="Helical" evidence="2">
    <location>
        <begin position="228"/>
        <end position="248"/>
    </location>
</feature>
<feature type="transmembrane region" description="Helical" evidence="2">
    <location>
        <begin position="461"/>
        <end position="480"/>
    </location>
</feature>
<evidence type="ECO:0000313" key="4">
    <source>
        <dbReference type="EMBL" id="PRY56304.1"/>
    </source>
</evidence>
<evidence type="ECO:0000259" key="3">
    <source>
        <dbReference type="Pfam" id="PF19053"/>
    </source>
</evidence>
<feature type="domain" description="EccD-like transmembrane" evidence="3">
    <location>
        <begin position="199"/>
        <end position="543"/>
    </location>
</feature>
<evidence type="ECO:0000256" key="2">
    <source>
        <dbReference type="SAM" id="Phobius"/>
    </source>
</evidence>
<dbReference type="AlphaFoldDB" id="A0A2T0UEK2"/>
<dbReference type="OrthoDB" id="4868828at2"/>
<feature type="transmembrane region" description="Helical" evidence="2">
    <location>
        <begin position="403"/>
        <end position="421"/>
    </location>
</feature>
<organism evidence="4 5">
    <name type="scientific">Knoellia remsis</name>
    <dbReference type="NCBI Taxonomy" id="407159"/>
    <lineage>
        <taxon>Bacteria</taxon>
        <taxon>Bacillati</taxon>
        <taxon>Actinomycetota</taxon>
        <taxon>Actinomycetes</taxon>
        <taxon>Micrococcales</taxon>
        <taxon>Intrasporangiaceae</taxon>
        <taxon>Knoellia</taxon>
    </lineage>
</organism>
<feature type="region of interest" description="Disordered" evidence="1">
    <location>
        <begin position="90"/>
        <end position="181"/>
    </location>
</feature>
<dbReference type="EMBL" id="PVTI01000019">
    <property type="protein sequence ID" value="PRY56304.1"/>
    <property type="molecule type" value="Genomic_DNA"/>
</dbReference>
<protein>
    <recommendedName>
        <fullName evidence="3">EccD-like transmembrane domain-containing protein</fullName>
    </recommendedName>
</protein>
<keyword evidence="2" id="KW-0812">Transmembrane</keyword>
<reference evidence="4 5" key="1">
    <citation type="submission" date="2018-03" db="EMBL/GenBank/DDBJ databases">
        <title>Genomic Encyclopedia of Archaeal and Bacterial Type Strains, Phase II (KMG-II): from individual species to whole genera.</title>
        <authorList>
            <person name="Goeker M."/>
        </authorList>
    </citation>
    <scope>NUCLEOTIDE SEQUENCE [LARGE SCALE GENOMIC DNA]</scope>
    <source>
        <strain evidence="4 5">ATCC BAA-1496</strain>
    </source>
</reference>
<feature type="transmembrane region" description="Helical" evidence="2">
    <location>
        <begin position="433"/>
        <end position="449"/>
    </location>
</feature>
<dbReference type="InterPro" id="IPR044049">
    <property type="entry name" value="EccD_transm"/>
</dbReference>
<feature type="transmembrane region" description="Helical" evidence="2">
    <location>
        <begin position="255"/>
        <end position="276"/>
    </location>
</feature>